<proteinExistence type="predicted"/>
<name>A0A8J3Q3I1_9ACTN</name>
<accession>A0A8J3Q3I1</accession>
<sequence>MASHPLQRLFDSSADLDNAVELTLAEGITLAEALREVDALLKQQPSVQSVLLIVGQQRAGVTSRTRIQWLRATDLRGTGDADNASPPRGSSGYVMLFFRCAVDGVRTYRVHLDGGAAPQCPNGHGPMELDR</sequence>
<evidence type="ECO:0000313" key="2">
    <source>
        <dbReference type="Proteomes" id="UP000612899"/>
    </source>
</evidence>
<dbReference type="RefSeq" id="WP_203906720.1">
    <property type="nucleotide sequence ID" value="NZ_BONY01000004.1"/>
</dbReference>
<comment type="caution">
    <text evidence="1">The sequence shown here is derived from an EMBL/GenBank/DDBJ whole genome shotgun (WGS) entry which is preliminary data.</text>
</comment>
<protein>
    <submittedName>
        <fullName evidence="1">Uncharacterized protein</fullName>
    </submittedName>
</protein>
<organism evidence="1 2">
    <name type="scientific">Rhizocola hellebori</name>
    <dbReference type="NCBI Taxonomy" id="1392758"/>
    <lineage>
        <taxon>Bacteria</taxon>
        <taxon>Bacillati</taxon>
        <taxon>Actinomycetota</taxon>
        <taxon>Actinomycetes</taxon>
        <taxon>Micromonosporales</taxon>
        <taxon>Micromonosporaceae</taxon>
        <taxon>Rhizocola</taxon>
    </lineage>
</organism>
<dbReference type="Proteomes" id="UP000612899">
    <property type="component" value="Unassembled WGS sequence"/>
</dbReference>
<dbReference type="EMBL" id="BONY01000004">
    <property type="protein sequence ID" value="GIH02779.1"/>
    <property type="molecule type" value="Genomic_DNA"/>
</dbReference>
<dbReference type="AlphaFoldDB" id="A0A8J3Q3I1"/>
<reference evidence="1" key="1">
    <citation type="submission" date="2021-01" db="EMBL/GenBank/DDBJ databases">
        <title>Whole genome shotgun sequence of Rhizocola hellebori NBRC 109834.</title>
        <authorList>
            <person name="Komaki H."/>
            <person name="Tamura T."/>
        </authorList>
    </citation>
    <scope>NUCLEOTIDE SEQUENCE</scope>
    <source>
        <strain evidence="1">NBRC 109834</strain>
    </source>
</reference>
<evidence type="ECO:0000313" key="1">
    <source>
        <dbReference type="EMBL" id="GIH02779.1"/>
    </source>
</evidence>
<keyword evidence="2" id="KW-1185">Reference proteome</keyword>
<gene>
    <name evidence="1" type="ORF">Rhe02_08460</name>
</gene>